<dbReference type="AlphaFoldDB" id="A0A3S4CAF6"/>
<dbReference type="Proteomes" id="UP000289323">
    <property type="component" value="Unassembled WGS sequence"/>
</dbReference>
<sequence>MEHLEHLLLPAHVELIGEVLPFRRAGVPHETAVLRTETELGDVAEVLHQEILVAARNDPDGIVAVSGQGLQAGDDALRRDCRAGLSDDGGQGAVVVEHEQALLGGAVLAEQRRPVEQRRGRDVLPAAEHRHQPAQEAGNPVLHVLAGDVREQALLHGLALFLGHRERVVDLPGDASQIPRVDVNGVLERAGRAAELGQDQGPGRLALADYVFERRGVHAVSHRRNEADVGSAQQREVLVLADVLREVQHGREADGPIGAVDLHDQLVDAARDFILGVLFLLFDAGRRRHLDQHHLVAPLGIQLEEALERHELLRDAADAVQTVPAGDDLLVGVHGLERRELLVDRVGPGQAGDLGGVDADGEYANFDARAVGVDARAVRGEAQDAGAAAGEVARVAVALEADQVGAQHALQHLLAARQAPEVFAAGEGRVQVEGDVHVWGALTQHAWEQHQGVVVHHDDVAGLVDLENLVGEFLVHAVVVGPMHALPAPVARLGQLVVEEGIEVVLGVAPPSGLVLQLDAVLASVGIVGEPDWDGLDLLVMRELALEPLHVLLGNPQAVGRGRRRRGLGGVERDRLGERIERAEVYCREGRGVRRRQLAGCLDLARPCDDRVVPGRLVGRKAHTQSAPLRYVNECGILKVAEMMFPVSARSGLIARMSDIDAWGTLEPLLGGLGPLSPMAATLTRRR</sequence>
<reference evidence="1 2" key="1">
    <citation type="submission" date="2018-04" db="EMBL/GenBank/DDBJ databases">
        <authorList>
            <person name="Huttner S."/>
            <person name="Dainat J."/>
        </authorList>
    </citation>
    <scope>NUCLEOTIDE SEQUENCE [LARGE SCALE GENOMIC DNA]</scope>
</reference>
<evidence type="ECO:0000313" key="1">
    <source>
        <dbReference type="EMBL" id="SPQ25681.1"/>
    </source>
</evidence>
<proteinExistence type="predicted"/>
<accession>A0A3S4CAF6</accession>
<protein>
    <submittedName>
        <fullName evidence="1">5aea1791-de3b-44bd-b511-1c7ceda42855</fullName>
    </submittedName>
</protein>
<evidence type="ECO:0000313" key="2">
    <source>
        <dbReference type="Proteomes" id="UP000289323"/>
    </source>
</evidence>
<gene>
    <name evidence="1" type="ORF">TT172_LOCUS8099</name>
</gene>
<name>A0A3S4CAF6_9PEZI</name>
<dbReference type="EMBL" id="OUUZ01000015">
    <property type="protein sequence ID" value="SPQ25681.1"/>
    <property type="molecule type" value="Genomic_DNA"/>
</dbReference>
<organism evidence="1 2">
    <name type="scientific">Thermothielavioides terrestris</name>
    <dbReference type="NCBI Taxonomy" id="2587410"/>
    <lineage>
        <taxon>Eukaryota</taxon>
        <taxon>Fungi</taxon>
        <taxon>Dikarya</taxon>
        <taxon>Ascomycota</taxon>
        <taxon>Pezizomycotina</taxon>
        <taxon>Sordariomycetes</taxon>
        <taxon>Sordariomycetidae</taxon>
        <taxon>Sordariales</taxon>
        <taxon>Chaetomiaceae</taxon>
        <taxon>Thermothielavioides</taxon>
    </lineage>
</organism>